<dbReference type="Gene3D" id="1.10.10.1330">
    <property type="entry name" value="RNA polymerase sigma-54 factor, core-binding domain"/>
    <property type="match status" value="1"/>
</dbReference>
<keyword evidence="5" id="KW-0805">Transcription regulation</keyword>
<gene>
    <name evidence="11" type="primary">rpoN</name>
    <name evidence="11" type="ORF">Pan265_06620</name>
</gene>
<evidence type="ECO:0000256" key="8">
    <source>
        <dbReference type="ARBA" id="ARBA00023163"/>
    </source>
</evidence>
<evidence type="ECO:0000256" key="4">
    <source>
        <dbReference type="ARBA" id="ARBA00022695"/>
    </source>
</evidence>
<keyword evidence="2" id="KW-0240">DNA-directed RNA polymerase</keyword>
<keyword evidence="4" id="KW-0548">Nucleotidyltransferase</keyword>
<evidence type="ECO:0000256" key="5">
    <source>
        <dbReference type="ARBA" id="ARBA00023015"/>
    </source>
</evidence>
<accession>A0A518BV10</accession>
<dbReference type="Pfam" id="PF04963">
    <property type="entry name" value="Sigma54_CBD"/>
    <property type="match status" value="1"/>
</dbReference>
<evidence type="ECO:0000256" key="6">
    <source>
        <dbReference type="ARBA" id="ARBA00023082"/>
    </source>
</evidence>
<evidence type="ECO:0000313" key="12">
    <source>
        <dbReference type="Proteomes" id="UP000320386"/>
    </source>
</evidence>
<dbReference type="EMBL" id="CP036280">
    <property type="protein sequence ID" value="QDU70825.1"/>
    <property type="molecule type" value="Genomic_DNA"/>
</dbReference>
<dbReference type="Gene3D" id="1.10.10.60">
    <property type="entry name" value="Homeodomain-like"/>
    <property type="match status" value="1"/>
</dbReference>
<dbReference type="Pfam" id="PF04552">
    <property type="entry name" value="Sigma54_DBD"/>
    <property type="match status" value="1"/>
</dbReference>
<dbReference type="KEGG" id="mcad:Pan265_06620"/>
<dbReference type="PIRSF" id="PIRSF000774">
    <property type="entry name" value="RpoN"/>
    <property type="match status" value="1"/>
</dbReference>
<dbReference type="Pfam" id="PF00309">
    <property type="entry name" value="Sigma54_AID"/>
    <property type="match status" value="1"/>
</dbReference>
<dbReference type="GO" id="GO:0016779">
    <property type="term" value="F:nucleotidyltransferase activity"/>
    <property type="evidence" value="ECO:0007669"/>
    <property type="project" value="UniProtKB-KW"/>
</dbReference>
<dbReference type="PANTHER" id="PTHR32248:SF4">
    <property type="entry name" value="RNA POLYMERASE SIGMA-54 FACTOR"/>
    <property type="match status" value="1"/>
</dbReference>
<organism evidence="11 12">
    <name type="scientific">Mucisphaera calidilacus</name>
    <dbReference type="NCBI Taxonomy" id="2527982"/>
    <lineage>
        <taxon>Bacteria</taxon>
        <taxon>Pseudomonadati</taxon>
        <taxon>Planctomycetota</taxon>
        <taxon>Phycisphaerae</taxon>
        <taxon>Phycisphaerales</taxon>
        <taxon>Phycisphaeraceae</taxon>
        <taxon>Mucisphaera</taxon>
    </lineage>
</organism>
<keyword evidence="7" id="KW-0238">DNA-binding</keyword>
<evidence type="ECO:0000259" key="9">
    <source>
        <dbReference type="Pfam" id="PF04552"/>
    </source>
</evidence>
<comment type="similarity">
    <text evidence="1">Belongs to the sigma-54 factor family.</text>
</comment>
<evidence type="ECO:0000256" key="7">
    <source>
        <dbReference type="ARBA" id="ARBA00023125"/>
    </source>
</evidence>
<evidence type="ECO:0000313" key="11">
    <source>
        <dbReference type="EMBL" id="QDU70825.1"/>
    </source>
</evidence>
<sequence>MRIATGQHMRIDQRMKLAPRMIQSMEILQMPLAALEERIEQELASNPTLELSEPGVEDYDVEAGRAASEHADREGERELVVDDKPTATTNADDFERLDNLTTEYSESWAANTQGNDDWTPRPFTRNTGERDAKLDAMANTASRGLSLYEQLMDQWRLVDVDDDTAAAGEIIISHIDEDGYLRVPLTELAEQAPDTTEPLLARALLKLQRILDPPGLAARDLRECLLLQIEAYRNAERDNSTALDHAELLVDEHLDDIEGNRLPRIAREAGLTLDEIKEGLRALRRFHPHPGRQLVDDGMRRITPDAVIEYDDDTDTYSATLTNSRIPTLQISESYQQLAKDKEVEKRTREFVGNNLREASWLLDAIAQRQNTLLRVINVVVLAQRDFFEQGESGLKPLPMTTVADQLGIHVATVSRAVSEKYLQTPRGIFPLRMFFSGGTETEEGEAMSWTAVQARLKEVVDAEDKASPLSDDALADALKAKGIDIARRTVAKYRKQLGIPAARQRREY</sequence>
<keyword evidence="12" id="KW-1185">Reference proteome</keyword>
<dbReference type="PANTHER" id="PTHR32248">
    <property type="entry name" value="RNA POLYMERASE SIGMA-54 FACTOR"/>
    <property type="match status" value="1"/>
</dbReference>
<dbReference type="InterPro" id="IPR000394">
    <property type="entry name" value="RNA_pol_sigma_54"/>
</dbReference>
<dbReference type="OrthoDB" id="9814402at2"/>
<dbReference type="PROSITE" id="PS00718">
    <property type="entry name" value="SIGMA54_2"/>
    <property type="match status" value="1"/>
</dbReference>
<dbReference type="RefSeq" id="WP_145444967.1">
    <property type="nucleotide sequence ID" value="NZ_CP036280.1"/>
</dbReference>
<dbReference type="GO" id="GO:0016987">
    <property type="term" value="F:sigma factor activity"/>
    <property type="evidence" value="ECO:0007669"/>
    <property type="project" value="UniProtKB-KW"/>
</dbReference>
<dbReference type="PRINTS" id="PR00045">
    <property type="entry name" value="SIGMA54FCT"/>
</dbReference>
<evidence type="ECO:0000256" key="1">
    <source>
        <dbReference type="ARBA" id="ARBA00008798"/>
    </source>
</evidence>
<evidence type="ECO:0000256" key="3">
    <source>
        <dbReference type="ARBA" id="ARBA00022679"/>
    </source>
</evidence>
<dbReference type="InterPro" id="IPR007634">
    <property type="entry name" value="RNA_pol_sigma_54_DNA-bd"/>
</dbReference>
<dbReference type="AlphaFoldDB" id="A0A518BV10"/>
<name>A0A518BV10_9BACT</name>
<dbReference type="GO" id="GO:0003677">
    <property type="term" value="F:DNA binding"/>
    <property type="evidence" value="ECO:0007669"/>
    <property type="project" value="UniProtKB-KW"/>
</dbReference>
<dbReference type="GO" id="GO:0006352">
    <property type="term" value="P:DNA-templated transcription initiation"/>
    <property type="evidence" value="ECO:0007669"/>
    <property type="project" value="InterPro"/>
</dbReference>
<dbReference type="Proteomes" id="UP000320386">
    <property type="component" value="Chromosome"/>
</dbReference>
<dbReference type="InterPro" id="IPR007046">
    <property type="entry name" value="RNA_pol_sigma_54_core-bd"/>
</dbReference>
<proteinExistence type="inferred from homology"/>
<dbReference type="GO" id="GO:0000428">
    <property type="term" value="C:DNA-directed RNA polymerase complex"/>
    <property type="evidence" value="ECO:0007669"/>
    <property type="project" value="UniProtKB-KW"/>
</dbReference>
<evidence type="ECO:0000259" key="10">
    <source>
        <dbReference type="Pfam" id="PF04963"/>
    </source>
</evidence>
<dbReference type="PROSITE" id="PS50044">
    <property type="entry name" value="SIGMA54_3"/>
    <property type="match status" value="1"/>
</dbReference>
<feature type="domain" description="RNA polymerase sigma factor 54 core-binding" evidence="10">
    <location>
        <begin position="138"/>
        <end position="335"/>
    </location>
</feature>
<keyword evidence="8" id="KW-0804">Transcription</keyword>
<dbReference type="InterPro" id="IPR038709">
    <property type="entry name" value="RpoN_core-bd_sf"/>
</dbReference>
<protein>
    <submittedName>
        <fullName evidence="11">RNA polymerase sigma-54 factor</fullName>
    </submittedName>
</protein>
<dbReference type="GO" id="GO:0001216">
    <property type="term" value="F:DNA-binding transcription activator activity"/>
    <property type="evidence" value="ECO:0007669"/>
    <property type="project" value="InterPro"/>
</dbReference>
<evidence type="ECO:0000256" key="2">
    <source>
        <dbReference type="ARBA" id="ARBA00022478"/>
    </source>
</evidence>
<dbReference type="NCBIfam" id="TIGR02395">
    <property type="entry name" value="rpoN_sigma"/>
    <property type="match status" value="1"/>
</dbReference>
<keyword evidence="6" id="KW-0731">Sigma factor</keyword>
<reference evidence="11 12" key="1">
    <citation type="submission" date="2019-02" db="EMBL/GenBank/DDBJ databases">
        <title>Deep-cultivation of Planctomycetes and their phenomic and genomic characterization uncovers novel biology.</title>
        <authorList>
            <person name="Wiegand S."/>
            <person name="Jogler M."/>
            <person name="Boedeker C."/>
            <person name="Pinto D."/>
            <person name="Vollmers J."/>
            <person name="Rivas-Marin E."/>
            <person name="Kohn T."/>
            <person name="Peeters S.H."/>
            <person name="Heuer A."/>
            <person name="Rast P."/>
            <person name="Oberbeckmann S."/>
            <person name="Bunk B."/>
            <person name="Jeske O."/>
            <person name="Meyerdierks A."/>
            <person name="Storesund J.E."/>
            <person name="Kallscheuer N."/>
            <person name="Luecker S."/>
            <person name="Lage O.M."/>
            <person name="Pohl T."/>
            <person name="Merkel B.J."/>
            <person name="Hornburger P."/>
            <person name="Mueller R.-W."/>
            <person name="Bruemmer F."/>
            <person name="Labrenz M."/>
            <person name="Spormann A.M."/>
            <person name="Op den Camp H."/>
            <person name="Overmann J."/>
            <person name="Amann R."/>
            <person name="Jetten M.S.M."/>
            <person name="Mascher T."/>
            <person name="Medema M.H."/>
            <person name="Devos D.P."/>
            <person name="Kaster A.-K."/>
            <person name="Ovreas L."/>
            <person name="Rohde M."/>
            <person name="Galperin M.Y."/>
            <person name="Jogler C."/>
        </authorList>
    </citation>
    <scope>NUCLEOTIDE SEQUENCE [LARGE SCALE GENOMIC DNA]</scope>
    <source>
        <strain evidence="11 12">Pan265</strain>
    </source>
</reference>
<feature type="domain" description="RNA polymerase sigma factor 54 DNA-binding" evidence="9">
    <location>
        <begin position="351"/>
        <end position="507"/>
    </location>
</feature>
<keyword evidence="3" id="KW-0808">Transferase</keyword>